<keyword evidence="1" id="KW-0732">Signal</keyword>
<protein>
    <submittedName>
        <fullName evidence="2">Uncharacterized protein</fullName>
    </submittedName>
</protein>
<evidence type="ECO:0000256" key="1">
    <source>
        <dbReference type="SAM" id="SignalP"/>
    </source>
</evidence>
<evidence type="ECO:0000313" key="2">
    <source>
        <dbReference type="EMBL" id="CAH2097173.1"/>
    </source>
</evidence>
<dbReference type="EMBL" id="CAKOGL010000017">
    <property type="protein sequence ID" value="CAH2097173.1"/>
    <property type="molecule type" value="Genomic_DNA"/>
</dbReference>
<proteinExistence type="predicted"/>
<dbReference type="Proteomes" id="UP001153954">
    <property type="component" value="Unassembled WGS sequence"/>
</dbReference>
<keyword evidence="3" id="KW-1185">Reference proteome</keyword>
<feature type="signal peptide" evidence="1">
    <location>
        <begin position="1"/>
        <end position="20"/>
    </location>
</feature>
<reference evidence="2" key="1">
    <citation type="submission" date="2022-03" db="EMBL/GenBank/DDBJ databases">
        <authorList>
            <person name="Tunstrom K."/>
        </authorList>
    </citation>
    <scope>NUCLEOTIDE SEQUENCE</scope>
</reference>
<dbReference type="AlphaFoldDB" id="A0AAU9UGN8"/>
<feature type="chain" id="PRO_5043818500" evidence="1">
    <location>
        <begin position="21"/>
        <end position="109"/>
    </location>
</feature>
<evidence type="ECO:0000313" key="3">
    <source>
        <dbReference type="Proteomes" id="UP001153954"/>
    </source>
</evidence>
<sequence>MFILILVIIKLIYRPDTVLNRSPIESTRYCALKTDVHADGLTLIRWERGWVLLWNTTCVDTFAPSHVRKIALNAGAAEKAKMTKRRRYLSQIMSLCRLLSKHLDLGVTV</sequence>
<comment type="caution">
    <text evidence="2">The sequence shown here is derived from an EMBL/GenBank/DDBJ whole genome shotgun (WGS) entry which is preliminary data.</text>
</comment>
<gene>
    <name evidence="2" type="ORF">EEDITHA_LOCUS12427</name>
</gene>
<organism evidence="2 3">
    <name type="scientific">Euphydryas editha</name>
    <name type="common">Edith's checkerspot</name>
    <dbReference type="NCBI Taxonomy" id="104508"/>
    <lineage>
        <taxon>Eukaryota</taxon>
        <taxon>Metazoa</taxon>
        <taxon>Ecdysozoa</taxon>
        <taxon>Arthropoda</taxon>
        <taxon>Hexapoda</taxon>
        <taxon>Insecta</taxon>
        <taxon>Pterygota</taxon>
        <taxon>Neoptera</taxon>
        <taxon>Endopterygota</taxon>
        <taxon>Lepidoptera</taxon>
        <taxon>Glossata</taxon>
        <taxon>Ditrysia</taxon>
        <taxon>Papilionoidea</taxon>
        <taxon>Nymphalidae</taxon>
        <taxon>Nymphalinae</taxon>
        <taxon>Euphydryas</taxon>
    </lineage>
</organism>
<accession>A0AAU9UGN8</accession>
<name>A0AAU9UGN8_EUPED</name>